<evidence type="ECO:0000313" key="10">
    <source>
        <dbReference type="Proteomes" id="UP001527099"/>
    </source>
</evidence>
<dbReference type="Pfam" id="PF00528">
    <property type="entry name" value="BPD_transp_1"/>
    <property type="match status" value="1"/>
</dbReference>
<keyword evidence="3" id="KW-1003">Cell membrane</keyword>
<evidence type="ECO:0000313" key="9">
    <source>
        <dbReference type="EMBL" id="MCY9692343.1"/>
    </source>
</evidence>
<feature type="transmembrane region" description="Helical" evidence="7">
    <location>
        <begin position="261"/>
        <end position="281"/>
    </location>
</feature>
<feature type="transmembrane region" description="Helical" evidence="7">
    <location>
        <begin position="107"/>
        <end position="126"/>
    </location>
</feature>
<dbReference type="SUPFAM" id="SSF161098">
    <property type="entry name" value="MetI-like"/>
    <property type="match status" value="1"/>
</dbReference>
<evidence type="ECO:0000256" key="6">
    <source>
        <dbReference type="ARBA" id="ARBA00023136"/>
    </source>
</evidence>
<dbReference type="InterPro" id="IPR035906">
    <property type="entry name" value="MetI-like_sf"/>
</dbReference>
<evidence type="ECO:0000256" key="7">
    <source>
        <dbReference type="RuleBase" id="RU363032"/>
    </source>
</evidence>
<dbReference type="CDD" id="cd06261">
    <property type="entry name" value="TM_PBP2"/>
    <property type="match status" value="1"/>
</dbReference>
<comment type="subcellular location">
    <subcellularLocation>
        <location evidence="1 7">Cell membrane</location>
        <topology evidence="1 7">Multi-pass membrane protein</topology>
    </subcellularLocation>
</comment>
<dbReference type="RefSeq" id="WP_268613912.1">
    <property type="nucleotide sequence ID" value="NZ_JAMDMX010000011.1"/>
</dbReference>
<feature type="transmembrane region" description="Helical" evidence="7">
    <location>
        <begin position="71"/>
        <end position="95"/>
    </location>
</feature>
<evidence type="ECO:0000256" key="2">
    <source>
        <dbReference type="ARBA" id="ARBA00022448"/>
    </source>
</evidence>
<feature type="domain" description="ABC transmembrane type-1" evidence="8">
    <location>
        <begin position="67"/>
        <end position="282"/>
    </location>
</feature>
<dbReference type="PANTHER" id="PTHR43227">
    <property type="entry name" value="BLL4140 PROTEIN"/>
    <property type="match status" value="1"/>
</dbReference>
<dbReference type="EMBL" id="JAMDMX010000011">
    <property type="protein sequence ID" value="MCY9692343.1"/>
    <property type="molecule type" value="Genomic_DNA"/>
</dbReference>
<feature type="transmembrane region" description="Helical" evidence="7">
    <location>
        <begin position="209"/>
        <end position="229"/>
    </location>
</feature>
<keyword evidence="2 7" id="KW-0813">Transport</keyword>
<sequence>MTAWARYRVMYLMMIPVVIYFLIFSYYPLIKGLQISMQNFRIIGTRPFVGLQNYIVVWNDPVFWRVLENTLIIGIGMLIVGFFAPIITALSLNEVLKTWFKKLTQMVIYLPHLFSWVVVGGIWIIMLSPDGGFVNDLLKLLGAAKPIHFFAEVDYAQALMVLTNTWKEMGFTCILYLASIVTISPSLYEAARMDGAGRWQQIRYVTLPQLIPTMKVVTLLNMIGMLRMFDQMIILSNPVIARKVDVLMTYTYQKGILEFKMGVASAAGFLVVLATLILVFATRKLIRYDEE</sequence>
<gene>
    <name evidence="9" type="ORF">M5X19_05385</name>
</gene>
<evidence type="ECO:0000256" key="4">
    <source>
        <dbReference type="ARBA" id="ARBA00022692"/>
    </source>
</evidence>
<dbReference type="PROSITE" id="PS50928">
    <property type="entry name" value="ABC_TM1"/>
    <property type="match status" value="1"/>
</dbReference>
<comment type="similarity">
    <text evidence="7">Belongs to the binding-protein-dependent transport system permease family.</text>
</comment>
<keyword evidence="6 7" id="KW-0472">Membrane</keyword>
<feature type="transmembrane region" description="Helical" evidence="7">
    <location>
        <begin position="169"/>
        <end position="188"/>
    </location>
</feature>
<dbReference type="Proteomes" id="UP001527099">
    <property type="component" value="Unassembled WGS sequence"/>
</dbReference>
<name>A0ABT4G896_9BACL</name>
<keyword evidence="10" id="KW-1185">Reference proteome</keyword>
<dbReference type="InterPro" id="IPR000515">
    <property type="entry name" value="MetI-like"/>
</dbReference>
<dbReference type="Gene3D" id="1.10.3720.10">
    <property type="entry name" value="MetI-like"/>
    <property type="match status" value="1"/>
</dbReference>
<keyword evidence="4 7" id="KW-0812">Transmembrane</keyword>
<proteinExistence type="inferred from homology"/>
<evidence type="ECO:0000256" key="5">
    <source>
        <dbReference type="ARBA" id="ARBA00022989"/>
    </source>
</evidence>
<evidence type="ECO:0000256" key="3">
    <source>
        <dbReference type="ARBA" id="ARBA00022475"/>
    </source>
</evidence>
<comment type="caution">
    <text evidence="9">The sequence shown here is derived from an EMBL/GenBank/DDBJ whole genome shotgun (WGS) entry which is preliminary data.</text>
</comment>
<dbReference type="PANTHER" id="PTHR43227:SF11">
    <property type="entry name" value="BLL4140 PROTEIN"/>
    <property type="match status" value="1"/>
</dbReference>
<feature type="transmembrane region" description="Helical" evidence="7">
    <location>
        <begin position="9"/>
        <end position="30"/>
    </location>
</feature>
<accession>A0ABT4G896</accession>
<dbReference type="InterPro" id="IPR050809">
    <property type="entry name" value="UgpAE/MalFG_permease"/>
</dbReference>
<protein>
    <submittedName>
        <fullName evidence="9">ABC transporter permease subunit</fullName>
    </submittedName>
</protein>
<reference evidence="9 10" key="1">
    <citation type="submission" date="2022-05" db="EMBL/GenBank/DDBJ databases">
        <title>Genome Sequencing of Bee-Associated Microbes.</title>
        <authorList>
            <person name="Dunlap C."/>
        </authorList>
    </citation>
    <scope>NUCLEOTIDE SEQUENCE [LARGE SCALE GENOMIC DNA]</scope>
    <source>
        <strain evidence="9 10">NRRL B-14421</strain>
    </source>
</reference>
<evidence type="ECO:0000256" key="1">
    <source>
        <dbReference type="ARBA" id="ARBA00004651"/>
    </source>
</evidence>
<organism evidence="9 10">
    <name type="scientific">Paenibacillus alginolyticus</name>
    <dbReference type="NCBI Taxonomy" id="59839"/>
    <lineage>
        <taxon>Bacteria</taxon>
        <taxon>Bacillati</taxon>
        <taxon>Bacillota</taxon>
        <taxon>Bacilli</taxon>
        <taxon>Bacillales</taxon>
        <taxon>Paenibacillaceae</taxon>
        <taxon>Paenibacillus</taxon>
    </lineage>
</organism>
<evidence type="ECO:0000259" key="8">
    <source>
        <dbReference type="PROSITE" id="PS50928"/>
    </source>
</evidence>
<keyword evidence="5 7" id="KW-1133">Transmembrane helix</keyword>